<evidence type="ECO:0008006" key="5">
    <source>
        <dbReference type="Google" id="ProtNLM"/>
    </source>
</evidence>
<feature type="region of interest" description="Disordered" evidence="1">
    <location>
        <begin position="218"/>
        <end position="242"/>
    </location>
</feature>
<evidence type="ECO:0000256" key="2">
    <source>
        <dbReference type="SAM" id="SignalP"/>
    </source>
</evidence>
<sequence precursor="true">MKHLLLTAIVLLPAPAYAAVPLAAPSTVLVQDDEEEEKPDKRAEVAQLIEQLEEHLKARGDEDDEALGVIDELSVEFEESGPKDRKDIAEAVAECLTVKRDDLAEDVPDQKLQSHAALAMGAFGEEGGELLLKLVDHKALEGKMKAQREAILSLGRTQHPKGVKVLLKMLDHKNFAVEGAAAQALGSYTDAKEKVRKEIVEALLKKIVPLSDLVEDEGDYSGTTGGSTEDNEEASKEYGALASPTMSSLRALTGHEEEDFRAWQAWWNDNKREKWDDA</sequence>
<name>A0A518CZT5_9BACT</name>
<dbReference type="Proteomes" id="UP000319342">
    <property type="component" value="Chromosome"/>
</dbReference>
<proteinExistence type="predicted"/>
<dbReference type="InterPro" id="IPR011989">
    <property type="entry name" value="ARM-like"/>
</dbReference>
<keyword evidence="2" id="KW-0732">Signal</keyword>
<dbReference type="InterPro" id="IPR016024">
    <property type="entry name" value="ARM-type_fold"/>
</dbReference>
<gene>
    <name evidence="3" type="ORF">Pla163_18420</name>
</gene>
<evidence type="ECO:0000313" key="4">
    <source>
        <dbReference type="Proteomes" id="UP000319342"/>
    </source>
</evidence>
<feature type="chain" id="PRO_5022075952" description="HEAT repeat protein" evidence="2">
    <location>
        <begin position="19"/>
        <end position="278"/>
    </location>
</feature>
<accession>A0A518CZT5</accession>
<dbReference type="RefSeq" id="WP_145186796.1">
    <property type="nucleotide sequence ID" value="NZ_CP036290.1"/>
</dbReference>
<organism evidence="3 4">
    <name type="scientific">Rohdeia mirabilis</name>
    <dbReference type="NCBI Taxonomy" id="2528008"/>
    <lineage>
        <taxon>Bacteria</taxon>
        <taxon>Pseudomonadati</taxon>
        <taxon>Planctomycetota</taxon>
        <taxon>Planctomycetia</taxon>
        <taxon>Planctomycetia incertae sedis</taxon>
        <taxon>Rohdeia</taxon>
    </lineage>
</organism>
<reference evidence="3 4" key="1">
    <citation type="submission" date="2019-02" db="EMBL/GenBank/DDBJ databases">
        <title>Deep-cultivation of Planctomycetes and their phenomic and genomic characterization uncovers novel biology.</title>
        <authorList>
            <person name="Wiegand S."/>
            <person name="Jogler M."/>
            <person name="Boedeker C."/>
            <person name="Pinto D."/>
            <person name="Vollmers J."/>
            <person name="Rivas-Marin E."/>
            <person name="Kohn T."/>
            <person name="Peeters S.H."/>
            <person name="Heuer A."/>
            <person name="Rast P."/>
            <person name="Oberbeckmann S."/>
            <person name="Bunk B."/>
            <person name="Jeske O."/>
            <person name="Meyerdierks A."/>
            <person name="Storesund J.E."/>
            <person name="Kallscheuer N."/>
            <person name="Luecker S."/>
            <person name="Lage O.M."/>
            <person name="Pohl T."/>
            <person name="Merkel B.J."/>
            <person name="Hornburger P."/>
            <person name="Mueller R.-W."/>
            <person name="Bruemmer F."/>
            <person name="Labrenz M."/>
            <person name="Spormann A.M."/>
            <person name="Op den Camp H."/>
            <person name="Overmann J."/>
            <person name="Amann R."/>
            <person name="Jetten M.S.M."/>
            <person name="Mascher T."/>
            <person name="Medema M.H."/>
            <person name="Devos D.P."/>
            <person name="Kaster A.-K."/>
            <person name="Ovreas L."/>
            <person name="Rohde M."/>
            <person name="Galperin M.Y."/>
            <person name="Jogler C."/>
        </authorList>
    </citation>
    <scope>NUCLEOTIDE SEQUENCE [LARGE SCALE GENOMIC DNA]</scope>
    <source>
        <strain evidence="3 4">Pla163</strain>
    </source>
</reference>
<dbReference type="OrthoDB" id="283893at2"/>
<feature type="signal peptide" evidence="2">
    <location>
        <begin position="1"/>
        <end position="18"/>
    </location>
</feature>
<dbReference type="SUPFAM" id="SSF48371">
    <property type="entry name" value="ARM repeat"/>
    <property type="match status" value="1"/>
</dbReference>
<keyword evidence="4" id="KW-1185">Reference proteome</keyword>
<evidence type="ECO:0000313" key="3">
    <source>
        <dbReference type="EMBL" id="QDU84728.1"/>
    </source>
</evidence>
<dbReference type="Gene3D" id="1.25.10.10">
    <property type="entry name" value="Leucine-rich Repeat Variant"/>
    <property type="match status" value="1"/>
</dbReference>
<dbReference type="AlphaFoldDB" id="A0A518CZT5"/>
<dbReference type="EMBL" id="CP036290">
    <property type="protein sequence ID" value="QDU84728.1"/>
    <property type="molecule type" value="Genomic_DNA"/>
</dbReference>
<dbReference type="Pfam" id="PF13646">
    <property type="entry name" value="HEAT_2"/>
    <property type="match status" value="1"/>
</dbReference>
<evidence type="ECO:0000256" key="1">
    <source>
        <dbReference type="SAM" id="MobiDB-lite"/>
    </source>
</evidence>
<protein>
    <recommendedName>
        <fullName evidence="5">HEAT repeat protein</fullName>
    </recommendedName>
</protein>